<dbReference type="InterPro" id="IPR005754">
    <property type="entry name" value="Sortase"/>
</dbReference>
<sequence>MKWFALLLIIGGVSFIGYGGYEIWSSSQEQDAALEEAENILKNYSKNKQAVPTTTDSDEEDTEKPEGPHYVFRSEFVPVHGETVGILEIPALEAKLPIIEGTNADELKRGVGHYYTSKYPTDNDQIVLSGHRDTVFRDLGKLKIGDTFIMHLPYGEFTYEIYGTEIVDKYNQDVIKSTAPNEELVLSTCYPFSNVGGAPERYIVYAKPVY</sequence>
<dbReference type="EMBL" id="NPIA01000006">
    <property type="protein sequence ID" value="OZM56396.1"/>
    <property type="molecule type" value="Genomic_DNA"/>
</dbReference>
<reference evidence="5" key="1">
    <citation type="submission" date="2017-08" db="EMBL/GenBank/DDBJ databases">
        <authorList>
            <person name="Huang Z."/>
        </authorList>
    </citation>
    <scope>NUCLEOTIDE SEQUENCE [LARGE SCALE GENOMIC DNA]</scope>
    <source>
        <strain evidence="5">SA5d-4</strain>
    </source>
</reference>
<dbReference type="NCBIfam" id="TIGR01076">
    <property type="entry name" value="sortase_fam"/>
    <property type="match status" value="1"/>
</dbReference>
<feature type="region of interest" description="Disordered" evidence="3">
    <location>
        <begin position="45"/>
        <end position="68"/>
    </location>
</feature>
<dbReference type="InterPro" id="IPR041999">
    <property type="entry name" value="Sortase_D_1"/>
</dbReference>
<keyword evidence="5" id="KW-1185">Reference proteome</keyword>
<protein>
    <recommendedName>
        <fullName evidence="6">Class D sortase</fullName>
    </recommendedName>
</protein>
<evidence type="ECO:0000256" key="2">
    <source>
        <dbReference type="PIRSR" id="PIRSR605754-1"/>
    </source>
</evidence>
<evidence type="ECO:0008006" key="6">
    <source>
        <dbReference type="Google" id="ProtNLM"/>
    </source>
</evidence>
<name>A0A263BT96_9BACI</name>
<keyword evidence="1" id="KW-0378">Hydrolase</keyword>
<comment type="caution">
    <text evidence="4">The sequence shown here is derived from an EMBL/GenBank/DDBJ whole genome shotgun (WGS) entry which is preliminary data.</text>
</comment>
<evidence type="ECO:0000256" key="3">
    <source>
        <dbReference type="SAM" id="MobiDB-lite"/>
    </source>
</evidence>
<evidence type="ECO:0000313" key="5">
    <source>
        <dbReference type="Proteomes" id="UP000217083"/>
    </source>
</evidence>
<evidence type="ECO:0000313" key="4">
    <source>
        <dbReference type="EMBL" id="OZM56396.1"/>
    </source>
</evidence>
<gene>
    <name evidence="4" type="ORF">CIB95_11520</name>
</gene>
<dbReference type="Gene3D" id="2.40.260.10">
    <property type="entry name" value="Sortase"/>
    <property type="match status" value="1"/>
</dbReference>
<accession>A0A263BT96</accession>
<dbReference type="InterPro" id="IPR023365">
    <property type="entry name" value="Sortase_dom-sf"/>
</dbReference>
<dbReference type="SUPFAM" id="SSF63817">
    <property type="entry name" value="Sortase"/>
    <property type="match status" value="1"/>
</dbReference>
<dbReference type="Pfam" id="PF04203">
    <property type="entry name" value="Sortase"/>
    <property type="match status" value="1"/>
</dbReference>
<dbReference type="CDD" id="cd05828">
    <property type="entry name" value="Sortase_D_1"/>
    <property type="match status" value="1"/>
</dbReference>
<feature type="active site" description="Acyl-thioester intermediate" evidence="2">
    <location>
        <position position="189"/>
    </location>
</feature>
<dbReference type="RefSeq" id="WP_094925321.1">
    <property type="nucleotide sequence ID" value="NZ_NPIA01000006.1"/>
</dbReference>
<dbReference type="NCBIfam" id="NF033746">
    <property type="entry name" value="class_D_sortase"/>
    <property type="match status" value="1"/>
</dbReference>
<dbReference type="AlphaFoldDB" id="A0A263BT96"/>
<organism evidence="4 5">
    <name type="scientific">Lottiidibacillus patelloidae</name>
    <dbReference type="NCBI Taxonomy" id="2670334"/>
    <lineage>
        <taxon>Bacteria</taxon>
        <taxon>Bacillati</taxon>
        <taxon>Bacillota</taxon>
        <taxon>Bacilli</taxon>
        <taxon>Bacillales</taxon>
        <taxon>Bacillaceae</taxon>
        <taxon>Lottiidibacillus</taxon>
    </lineage>
</organism>
<evidence type="ECO:0000256" key="1">
    <source>
        <dbReference type="ARBA" id="ARBA00022801"/>
    </source>
</evidence>
<dbReference type="InterPro" id="IPR053525">
    <property type="entry name" value="Sortase_D"/>
</dbReference>
<dbReference type="GO" id="GO:0016787">
    <property type="term" value="F:hydrolase activity"/>
    <property type="evidence" value="ECO:0007669"/>
    <property type="project" value="UniProtKB-KW"/>
</dbReference>
<reference evidence="4 5" key="2">
    <citation type="submission" date="2017-09" db="EMBL/GenBank/DDBJ databases">
        <title>Bacillus patelloidae sp. nov., isolated from the intestinal tract of a marine limpet.</title>
        <authorList>
            <person name="Liu R."/>
            <person name="Dong C."/>
            <person name="Shao Z."/>
        </authorList>
    </citation>
    <scope>NUCLEOTIDE SEQUENCE [LARGE SCALE GENOMIC DNA]</scope>
    <source>
        <strain evidence="4 5">SA5d-4</strain>
    </source>
</reference>
<proteinExistence type="predicted"/>
<feature type="active site" description="Proton donor/acceptor" evidence="2">
    <location>
        <position position="131"/>
    </location>
</feature>
<dbReference type="Proteomes" id="UP000217083">
    <property type="component" value="Unassembled WGS sequence"/>
</dbReference>